<dbReference type="Proteomes" id="UP000887576">
    <property type="component" value="Unplaced"/>
</dbReference>
<accession>A0AC34QWI2</accession>
<dbReference type="WBParaSite" id="JU765_v2.g19943.t1">
    <property type="protein sequence ID" value="JU765_v2.g19943.t1"/>
    <property type="gene ID" value="JU765_v2.g19943"/>
</dbReference>
<reference evidence="2" key="1">
    <citation type="submission" date="2022-11" db="UniProtKB">
        <authorList>
            <consortium name="WormBaseParasite"/>
        </authorList>
    </citation>
    <scope>IDENTIFICATION</scope>
</reference>
<evidence type="ECO:0000313" key="2">
    <source>
        <dbReference type="WBParaSite" id="JU765_v2.g19943.t1"/>
    </source>
</evidence>
<proteinExistence type="predicted"/>
<evidence type="ECO:0000313" key="1">
    <source>
        <dbReference type="Proteomes" id="UP000887576"/>
    </source>
</evidence>
<protein>
    <submittedName>
        <fullName evidence="2">Ribosomal protein S4</fullName>
    </submittedName>
</protein>
<organism evidence="1 2">
    <name type="scientific">Panagrolaimus sp. JU765</name>
    <dbReference type="NCBI Taxonomy" id="591449"/>
    <lineage>
        <taxon>Eukaryota</taxon>
        <taxon>Metazoa</taxon>
        <taxon>Ecdysozoa</taxon>
        <taxon>Nematoda</taxon>
        <taxon>Chromadorea</taxon>
        <taxon>Rhabditida</taxon>
        <taxon>Tylenchina</taxon>
        <taxon>Panagrolaimomorpha</taxon>
        <taxon>Panagrolaimoidea</taxon>
        <taxon>Panagrolaimidae</taxon>
        <taxon>Panagrolaimus</taxon>
    </lineage>
</organism>
<sequence>MSRSIRRYIKNARIRRQIEMEQTRIQDESTFLSPFPGTSLQTLDECLFLHSSAPSLDEIHDSTDLYPSLRAPKRPNDLPGISSVQNLPTFEETNPALSDSQIYTTFHQYFIPPNEKRVPRAVANLSPPPPYPQSVVVEKMACEIKRATWINKFFFGANDLMILRTVRVKVPTASENHYNRLTFDELCRIKSAQINEKITIFSNRSKLR</sequence>
<name>A0AC34QWI2_9BILA</name>